<organism evidence="5 6">
    <name type="scientific">Rhizobium mongolense subsp. loessense</name>
    <dbReference type="NCBI Taxonomy" id="158890"/>
    <lineage>
        <taxon>Bacteria</taxon>
        <taxon>Pseudomonadati</taxon>
        <taxon>Pseudomonadota</taxon>
        <taxon>Alphaproteobacteria</taxon>
        <taxon>Hyphomicrobiales</taxon>
        <taxon>Rhizobiaceae</taxon>
        <taxon>Rhizobium/Agrobacterium group</taxon>
        <taxon>Rhizobium</taxon>
    </lineage>
</organism>
<dbReference type="SMART" id="SM00822">
    <property type="entry name" value="PKS_KR"/>
    <property type="match status" value="1"/>
</dbReference>
<comment type="similarity">
    <text evidence="1 3">Belongs to the short-chain dehydrogenases/reductases (SDR) family.</text>
</comment>
<accession>A0A1G4PGR2</accession>
<dbReference type="PRINTS" id="PR00080">
    <property type="entry name" value="SDRFAMILY"/>
</dbReference>
<dbReference type="SUPFAM" id="SSF51735">
    <property type="entry name" value="NAD(P)-binding Rossmann-fold domains"/>
    <property type="match status" value="1"/>
</dbReference>
<dbReference type="PRINTS" id="PR00081">
    <property type="entry name" value="GDHRDH"/>
</dbReference>
<dbReference type="InterPro" id="IPR002347">
    <property type="entry name" value="SDR_fam"/>
</dbReference>
<proteinExistence type="inferred from homology"/>
<evidence type="ECO:0000313" key="5">
    <source>
        <dbReference type="EMBL" id="SCW31441.1"/>
    </source>
</evidence>
<dbReference type="InterPro" id="IPR057326">
    <property type="entry name" value="KR_dom"/>
</dbReference>
<name>A0A1G4PGR2_9HYPH</name>
<dbReference type="GO" id="GO:0016491">
    <property type="term" value="F:oxidoreductase activity"/>
    <property type="evidence" value="ECO:0007669"/>
    <property type="project" value="UniProtKB-KW"/>
</dbReference>
<dbReference type="Pfam" id="PF00106">
    <property type="entry name" value="adh_short"/>
    <property type="match status" value="1"/>
</dbReference>
<dbReference type="FunFam" id="3.40.50.720:FF:000084">
    <property type="entry name" value="Short-chain dehydrogenase reductase"/>
    <property type="match status" value="1"/>
</dbReference>
<evidence type="ECO:0000256" key="2">
    <source>
        <dbReference type="ARBA" id="ARBA00023002"/>
    </source>
</evidence>
<evidence type="ECO:0000313" key="6">
    <source>
        <dbReference type="Proteomes" id="UP000199542"/>
    </source>
</evidence>
<evidence type="ECO:0000256" key="3">
    <source>
        <dbReference type="RuleBase" id="RU000363"/>
    </source>
</evidence>
<dbReference type="InterPro" id="IPR036291">
    <property type="entry name" value="NAD(P)-bd_dom_sf"/>
</dbReference>
<sequence>MSNTERGIALVTGASSGIGLATAKALKRAGYRVFGTSRKAVAETVDGVTMLICDVTDDASVQKIVDEIVSRAGRIDLLVNNAGIGLLGGAEESSPAQAQALFNVNVFGVLRVTNAVLPVMRRQRMGRIINMSSILGLIPSPYNALYASTKHAIEGYSESLDHELRTFGIRVVLVEPGFTRTSFEENLTRPDRLLPVYDTVRAQMEGQMRSGVETGDAPEVVAEAVVKAAADPAPKRRYTAGKLAGQVSLMRRFLPEFLVDKNLRKYNNLPV</sequence>
<feature type="domain" description="Ketoreductase" evidence="4">
    <location>
        <begin position="7"/>
        <end position="199"/>
    </location>
</feature>
<keyword evidence="2" id="KW-0560">Oxidoreductase</keyword>
<gene>
    <name evidence="5" type="ORF">SAMN02927900_00521</name>
</gene>
<dbReference type="EMBL" id="FMTM01000001">
    <property type="protein sequence ID" value="SCW31441.1"/>
    <property type="molecule type" value="Genomic_DNA"/>
</dbReference>
<protein>
    <submittedName>
        <fullName evidence="5">Short-chain dehydrogenase</fullName>
    </submittedName>
</protein>
<dbReference type="CDD" id="cd05374">
    <property type="entry name" value="17beta-HSD-like_SDR_c"/>
    <property type="match status" value="1"/>
</dbReference>
<dbReference type="AlphaFoldDB" id="A0A1G4PGR2"/>
<evidence type="ECO:0000256" key="1">
    <source>
        <dbReference type="ARBA" id="ARBA00006484"/>
    </source>
</evidence>
<dbReference type="NCBIfam" id="NF004823">
    <property type="entry name" value="PRK06179.1"/>
    <property type="match status" value="1"/>
</dbReference>
<dbReference type="PANTHER" id="PTHR43976">
    <property type="entry name" value="SHORT CHAIN DEHYDROGENASE"/>
    <property type="match status" value="1"/>
</dbReference>
<evidence type="ECO:0000259" key="4">
    <source>
        <dbReference type="SMART" id="SM00822"/>
    </source>
</evidence>
<dbReference type="Proteomes" id="UP000199542">
    <property type="component" value="Unassembled WGS sequence"/>
</dbReference>
<reference evidence="5 6" key="1">
    <citation type="submission" date="2016-10" db="EMBL/GenBank/DDBJ databases">
        <authorList>
            <person name="de Groot N.N."/>
        </authorList>
    </citation>
    <scope>NUCLEOTIDE SEQUENCE [LARGE SCALE GENOMIC DNA]</scope>
    <source>
        <strain evidence="5 6">CGMCC 1.3401</strain>
    </source>
</reference>
<dbReference type="InterPro" id="IPR051911">
    <property type="entry name" value="SDR_oxidoreductase"/>
</dbReference>
<dbReference type="Gene3D" id="3.40.50.720">
    <property type="entry name" value="NAD(P)-binding Rossmann-like Domain"/>
    <property type="match status" value="1"/>
</dbReference>
<dbReference type="RefSeq" id="WP_092583410.1">
    <property type="nucleotide sequence ID" value="NZ_FMTM01000001.1"/>
</dbReference>
<dbReference type="PANTHER" id="PTHR43976:SF16">
    <property type="entry name" value="SHORT-CHAIN DEHYDROGENASE_REDUCTASE FAMILY PROTEIN"/>
    <property type="match status" value="1"/>
</dbReference>